<accession>A0A2T7NE22</accession>
<dbReference type="OrthoDB" id="6078042at2759"/>
<dbReference type="SUPFAM" id="SSF48371">
    <property type="entry name" value="ARM repeat"/>
    <property type="match status" value="1"/>
</dbReference>
<dbReference type="Gene3D" id="3.40.50.10140">
    <property type="entry name" value="Toll/interleukin-1 receptor homology (TIR) domain"/>
    <property type="match status" value="2"/>
</dbReference>
<reference evidence="5 6" key="1">
    <citation type="submission" date="2018-04" db="EMBL/GenBank/DDBJ databases">
        <title>The genome of golden apple snail Pomacea canaliculata provides insight into stress tolerance and invasive adaptation.</title>
        <authorList>
            <person name="Liu C."/>
            <person name="Liu B."/>
            <person name="Ren Y."/>
            <person name="Zhang Y."/>
            <person name="Wang H."/>
            <person name="Li S."/>
            <person name="Jiang F."/>
            <person name="Yin L."/>
            <person name="Zhang G."/>
            <person name="Qian W."/>
            <person name="Fan W."/>
        </authorList>
    </citation>
    <scope>NUCLEOTIDE SEQUENCE [LARGE SCALE GENOMIC DNA]</scope>
    <source>
        <strain evidence="5">SZHN2017</strain>
        <tissue evidence="5">Muscle</tissue>
    </source>
</reference>
<dbReference type="SMART" id="SM00255">
    <property type="entry name" value="TIR"/>
    <property type="match status" value="2"/>
</dbReference>
<feature type="compositionally biased region" description="Polar residues" evidence="2">
    <location>
        <begin position="880"/>
        <end position="889"/>
    </location>
</feature>
<dbReference type="InterPro" id="IPR035897">
    <property type="entry name" value="Toll_tir_struct_dom_sf"/>
</dbReference>
<dbReference type="Pfam" id="PF13676">
    <property type="entry name" value="TIR_2"/>
    <property type="match status" value="2"/>
</dbReference>
<evidence type="ECO:0000259" key="4">
    <source>
        <dbReference type="PROSITE" id="PS50104"/>
    </source>
</evidence>
<comment type="caution">
    <text evidence="5">The sequence shown here is derived from an EMBL/GenBank/DDBJ whole genome shotgun (WGS) entry which is preliminary data.</text>
</comment>
<dbReference type="PANTHER" id="PTHR47508">
    <property type="entry name" value="SAM DOMAIN-CONTAINING PROTEIN-RELATED"/>
    <property type="match status" value="1"/>
</dbReference>
<gene>
    <name evidence="5" type="ORF">C0Q70_19880</name>
</gene>
<proteinExistence type="predicted"/>
<dbReference type="InterPro" id="IPR011029">
    <property type="entry name" value="DEATH-like_dom_sf"/>
</dbReference>
<dbReference type="InterPro" id="IPR000157">
    <property type="entry name" value="TIR_dom"/>
</dbReference>
<dbReference type="SMART" id="SM00005">
    <property type="entry name" value="DEATH"/>
    <property type="match status" value="1"/>
</dbReference>
<dbReference type="InterPro" id="IPR000488">
    <property type="entry name" value="Death_dom"/>
</dbReference>
<evidence type="ECO:0000313" key="5">
    <source>
        <dbReference type="EMBL" id="PVD19392.1"/>
    </source>
</evidence>
<evidence type="ECO:0000259" key="3">
    <source>
        <dbReference type="PROSITE" id="PS50017"/>
    </source>
</evidence>
<dbReference type="PROSITE" id="PS50104">
    <property type="entry name" value="TIR"/>
    <property type="match status" value="2"/>
</dbReference>
<dbReference type="InterPro" id="IPR016024">
    <property type="entry name" value="ARM-type_fold"/>
</dbReference>
<keyword evidence="6" id="KW-1185">Reference proteome</keyword>
<dbReference type="Gene3D" id="1.20.5.340">
    <property type="match status" value="1"/>
</dbReference>
<evidence type="ECO:0000313" key="6">
    <source>
        <dbReference type="Proteomes" id="UP000245119"/>
    </source>
</evidence>
<name>A0A2T7NE22_POMCA</name>
<feature type="region of interest" description="Disordered" evidence="2">
    <location>
        <begin position="802"/>
        <end position="889"/>
    </location>
</feature>
<dbReference type="EMBL" id="PZQS01000013">
    <property type="protein sequence ID" value="PVD19392.1"/>
    <property type="molecule type" value="Genomic_DNA"/>
</dbReference>
<organism evidence="5 6">
    <name type="scientific">Pomacea canaliculata</name>
    <name type="common">Golden apple snail</name>
    <dbReference type="NCBI Taxonomy" id="400727"/>
    <lineage>
        <taxon>Eukaryota</taxon>
        <taxon>Metazoa</taxon>
        <taxon>Spiralia</taxon>
        <taxon>Lophotrochozoa</taxon>
        <taxon>Mollusca</taxon>
        <taxon>Gastropoda</taxon>
        <taxon>Caenogastropoda</taxon>
        <taxon>Architaenioglossa</taxon>
        <taxon>Ampullarioidea</taxon>
        <taxon>Ampullariidae</taxon>
        <taxon>Pomacea</taxon>
    </lineage>
</organism>
<dbReference type="SUPFAM" id="SSF52200">
    <property type="entry name" value="Toll/Interleukin receptor TIR domain"/>
    <property type="match status" value="2"/>
</dbReference>
<dbReference type="PROSITE" id="PS50017">
    <property type="entry name" value="DEATH_DOMAIN"/>
    <property type="match status" value="1"/>
</dbReference>
<feature type="domain" description="TIR" evidence="4">
    <location>
        <begin position="662"/>
        <end position="792"/>
    </location>
</feature>
<sequence>MKYTEPSKLIPGVIDMLGSDNDTVRDMGGHQISMTTRSGTVGGPYMVRLIQIFLETESESILCKSVCCLSVCLPVSLSVCRSVCGVYTSSGLIFLNVYEQNPGALTPYFQELFEHLDSGNSSVKSYMKMLLQKVAKYQPDLFTGENMDVLMKEALEDSLLQIVVLMIVEEIAKRRPEKLTPFIEQLTTPHLWNPNCSYTISNMLQYYAVRQEGNEASKVMDYMIKVVQGSPDKVAVGTALNSIRLIGFKHRPVLERYRGVIEQFRDTTKDNDHHSGCTAIIDMLDGKSLDKVAAEMKALQEDVADLEIRVITVETDVVEVKDTVRVQGEDLGRVKDEVAEHGQRLDQVEETVEVTVAKVEEIDGKTLSHAPFWSRDVSKLLNPDTEHDWRLLSRRLGYNSDDMRGWAQQADPCMAMLNEWYATHKTRDATFAVLTALQDMSREDAAAIVENAMKNAEAVVEDEEFEYATPPDVFLSYQWGHQNEVRLLRQHLEMAGYSCWMDVGQMGGGDKLFEKIDSGIRGAKVVICCVNEKYSKSPNCNREVNLTVSLGKPIIPLLMEQTTWPPPGSMGPIFSEYLFIRFFQRSGEETKDSRYWPLSKFQELLMQLSLNAVMPDEAAVQPEYKNWWVPKTEDIKVDKNRKNGNSKTSAIVTNQSFDKVTVSPDVFISYQWGRQPQVVRLYKALTSQGFTCWLDIMQMGGGDSLFDKIDKGVRGCRVVVSCVTPKYALSANCRREVSLADALKKPLVPLLLETTSWPPPGPMGPVLTQLLYIDYTDPTLQEKWTGPKFQELVAKIRENVPTHDSSANSLSQGQLHTKSDAPQPADESRGKPASLPTANPEVHDPPHQQLQGCDPQPVERSLQDRPPPPHSPDAKEAPQVASSSCCLIQ</sequence>
<dbReference type="GO" id="GO:0007165">
    <property type="term" value="P:signal transduction"/>
    <property type="evidence" value="ECO:0007669"/>
    <property type="project" value="InterPro"/>
</dbReference>
<dbReference type="AlphaFoldDB" id="A0A2T7NE22"/>
<dbReference type="Proteomes" id="UP000245119">
    <property type="component" value="Linkage Group LG13"/>
</dbReference>
<feature type="domain" description="TIR" evidence="4">
    <location>
        <begin position="469"/>
        <end position="582"/>
    </location>
</feature>
<feature type="domain" description="Death" evidence="3">
    <location>
        <begin position="388"/>
        <end position="453"/>
    </location>
</feature>
<dbReference type="PANTHER" id="PTHR47508:SF1">
    <property type="entry name" value="NON-SPECIFIC SERINE_THREONINE PROTEIN KINASE"/>
    <property type="match status" value="1"/>
</dbReference>
<protein>
    <submittedName>
        <fullName evidence="5">Uncharacterized protein</fullName>
    </submittedName>
</protein>
<feature type="compositionally biased region" description="Polar residues" evidence="2">
    <location>
        <begin position="802"/>
        <end position="816"/>
    </location>
</feature>
<dbReference type="SUPFAM" id="SSF47986">
    <property type="entry name" value="DEATH domain"/>
    <property type="match status" value="1"/>
</dbReference>
<evidence type="ECO:0000256" key="1">
    <source>
        <dbReference type="SAM" id="Coils"/>
    </source>
</evidence>
<keyword evidence="1" id="KW-0175">Coiled coil</keyword>
<dbReference type="Gene3D" id="1.10.533.10">
    <property type="entry name" value="Death Domain, Fas"/>
    <property type="match status" value="1"/>
</dbReference>
<dbReference type="CDD" id="cd08311">
    <property type="entry name" value="Death_p75NR"/>
    <property type="match status" value="1"/>
</dbReference>
<dbReference type="Pfam" id="PF00531">
    <property type="entry name" value="Death"/>
    <property type="match status" value="1"/>
</dbReference>
<evidence type="ECO:0000256" key="2">
    <source>
        <dbReference type="SAM" id="MobiDB-lite"/>
    </source>
</evidence>
<feature type="coiled-coil region" evidence="1">
    <location>
        <begin position="289"/>
        <end position="351"/>
    </location>
</feature>